<dbReference type="PANTHER" id="PTHR11103:SF18">
    <property type="entry name" value="SLR1189 PROTEIN"/>
    <property type="match status" value="1"/>
</dbReference>
<sequence>MRYNSVPKETFAALAGACMPRIAWRARCTLAEQVRTVRPFNKLASRVRQRRAPISPISAHLKRSFTVADIELRFHKDMLVLSAPVAFALERQGINMQEDGELVMLMEPETVQDALRMESMTGAQCLVAGTEGICEARLAHNRMEDRAQEIALRALEGAWACKPQHLICEIGSCGLPLDPSNEGSRAQTEQQYENAVQTLNDASAELDLGMYDAILLNGLRSVADAECAINAVRRKTDRPVFASVDLDEDGLFAGKDVEDIVSALDRADVVGLSCAAEAATIAEAVRRFAALTEKPLLVQIRVKAATAMEKKRATLGVSIPGNPYATPDSLADAALALRAAGAQFLRVVGEATPACTGALAVAVSGADCLR</sequence>
<dbReference type="Gene3D" id="3.20.20.330">
    <property type="entry name" value="Homocysteine-binding-like domain"/>
    <property type="match status" value="1"/>
</dbReference>
<dbReference type="PANTHER" id="PTHR11103">
    <property type="entry name" value="SLR1189 PROTEIN"/>
    <property type="match status" value="1"/>
</dbReference>
<dbReference type="PATRIC" id="fig|742818.3.peg.559"/>
<dbReference type="InParanoid" id="K0YKR0"/>
<gene>
    <name evidence="1" type="ORF">HMPREF9451_00511</name>
</gene>
<dbReference type="RefSeq" id="WP_009138740.1">
    <property type="nucleotide sequence ID" value="NZ_JH815198.1"/>
</dbReference>
<evidence type="ECO:0000313" key="1">
    <source>
        <dbReference type="EMBL" id="EJZ84202.1"/>
    </source>
</evidence>
<dbReference type="GO" id="GO:0008168">
    <property type="term" value="F:methyltransferase activity"/>
    <property type="evidence" value="ECO:0007669"/>
    <property type="project" value="UniProtKB-KW"/>
</dbReference>
<dbReference type="EMBL" id="ADMD01000002">
    <property type="protein sequence ID" value="EJZ84202.1"/>
    <property type="molecule type" value="Genomic_DNA"/>
</dbReference>
<proteinExistence type="predicted"/>
<dbReference type="Proteomes" id="UP000006069">
    <property type="component" value="Unassembled WGS sequence"/>
</dbReference>
<reference evidence="1 2" key="1">
    <citation type="submission" date="2012-08" db="EMBL/GenBank/DDBJ databases">
        <title>The Genome Sequence of Slackia piriformis YIT 12062.</title>
        <authorList>
            <consortium name="The Broad Institute Genome Sequencing Platform"/>
            <person name="Earl A."/>
            <person name="Ward D."/>
            <person name="Feldgarden M."/>
            <person name="Gevers D."/>
            <person name="Morotomi M."/>
            <person name="Walker B."/>
            <person name="Young S.K."/>
            <person name="Zeng Q."/>
            <person name="Gargeya S."/>
            <person name="Fitzgerald M."/>
            <person name="Haas B."/>
            <person name="Abouelleil A."/>
            <person name="Alvarado L."/>
            <person name="Arachchi H.M."/>
            <person name="Berlin A.M."/>
            <person name="Chapman S.B."/>
            <person name="Goldberg J."/>
            <person name="Griggs A."/>
            <person name="Gujja S."/>
            <person name="Hansen M."/>
            <person name="Howarth C."/>
            <person name="Imamovic A."/>
            <person name="Larimer J."/>
            <person name="McCowen C."/>
            <person name="Montmayeur A."/>
            <person name="Murphy C."/>
            <person name="Neiman D."/>
            <person name="Pearson M."/>
            <person name="Priest M."/>
            <person name="Roberts A."/>
            <person name="Saif S."/>
            <person name="Shea T."/>
            <person name="Sisk P."/>
            <person name="Sykes S."/>
            <person name="Wortman J."/>
            <person name="Nusbaum C."/>
            <person name="Birren B."/>
        </authorList>
    </citation>
    <scope>NUCLEOTIDE SEQUENCE [LARGE SCALE GENOMIC DNA]</scope>
    <source>
        <strain evidence="1 2">YIT 12062</strain>
    </source>
</reference>
<evidence type="ECO:0000313" key="2">
    <source>
        <dbReference type="Proteomes" id="UP000006069"/>
    </source>
</evidence>
<dbReference type="SUPFAM" id="SSF82282">
    <property type="entry name" value="Homocysteine S-methyltransferase"/>
    <property type="match status" value="1"/>
</dbReference>
<dbReference type="GO" id="GO:0032259">
    <property type="term" value="P:methylation"/>
    <property type="evidence" value="ECO:0007669"/>
    <property type="project" value="UniProtKB-KW"/>
</dbReference>
<dbReference type="eggNOG" id="COG0646">
    <property type="taxonomic scope" value="Bacteria"/>
</dbReference>
<name>K0YKR0_9ACTN</name>
<dbReference type="InterPro" id="IPR036589">
    <property type="entry name" value="HCY_dom_sf"/>
</dbReference>
<accession>K0YKR0</accession>
<organism evidence="1 2">
    <name type="scientific">Slackia piriformis YIT 12062</name>
    <dbReference type="NCBI Taxonomy" id="742818"/>
    <lineage>
        <taxon>Bacteria</taxon>
        <taxon>Bacillati</taxon>
        <taxon>Actinomycetota</taxon>
        <taxon>Coriobacteriia</taxon>
        <taxon>Eggerthellales</taxon>
        <taxon>Eggerthellaceae</taxon>
        <taxon>Slackia</taxon>
    </lineage>
</organism>
<protein>
    <submittedName>
        <fullName evidence="1">Uncharacterized protein</fullName>
    </submittedName>
</protein>
<dbReference type="HOGENOM" id="CLU_926644_0_0_11"/>
<comment type="caution">
    <text evidence="1">The sequence shown here is derived from an EMBL/GenBank/DDBJ whole genome shotgun (WGS) entry which is preliminary data.</text>
</comment>
<keyword evidence="2" id="KW-1185">Reference proteome</keyword>
<dbReference type="AlphaFoldDB" id="K0YKR0"/>